<sequence>MLSIAAGYDPGYLTKGVGRGAENYYLAAVAEHGEPPGVWWGEGARVLGLEPGATVDPLIMERLYSTFLDPRDPQFLDGLVPDAEKAHLGRRASGFKSAAEVFAARAAAEPEATPERLEELRIEALRDQRQAVYFFDLTFSPTKSVSLLHAGLQASALRAREAGNAEQADAYDRAAAAVWGAVMEGATAALTYARDHAGDARTGYHGRVVEGRSTGRWMGAGQWVVAQFRQHTNREGEPQLHVHQAVLNRQLCEDGRWRSLDSRAIHRVRAAAAAVGERVMEERLTRTLGVEWRARPDGHGREVVGVTAEQIAAFSSRRVQVTADLEQRIADYEAAHGRKPSARTIFKLAQDATKATKAAKPKLADMPSRAAELREWERRTTEQEIEQLTQIPASALGRVAPAAQAEARERLAAMDMQHVIEAAVAEAQAAKSAFTRYEVIRYLSRHLPDHLGALPAERVEALLEELADRALNPEGTAAGVRLVTAPELVQEPPELRRADGRSVYEAPCAQRYTTARQLDTETAVIVGALAGGAPRVDAREAAALLGIELASEVASSAPESLEGTSAAETDGEAAGAHTAGVGAGGAADRTAGEVDPAAVLPTRLAAAVESLRPDQRQAVYGILTSGRRTDVLVGPAGAGKSFTVAALAEVWREQTGGAVVGLATAQTAANVLRDEGLDATYNIKQWLDKIECAQVRVEPGQLIVVDEASMVTTDYLTAIQKVAEHAGAKVLWTGDPEQLGAPGVGGMMRQMVATAGAYQLVDIQRMRETWERDASLRLRAGDVQVLSEYDRRGRLLGGTREDMAVAACRATVADYLVGRRTLLMTSTNEQAAELAARVRADLVAYGLVSEHGVTLRDGNVAGRGDLITARKNDHTLIVGADARPLSNRDVLRVESVGAGTLEARLIGADGHAGAVVRLEGDYVAEHVQLAYAGTVHAGQGRNVDTCHNLVDEGVTREMLYVMLSRGRDGNYAYTVVGERDRQADLRPGPVQAADAEQAVQPEDRLAVLARALERVEDDQTALEAVRAERERTEHLANLGARWLDGHRQYAAAGYIAQAEARGSLPAELAEQLRSDAATGTLGRLLQQLHLSGLDAHRILDMAVAERELDTADSPAATLHWRITQAAETRGIDIDRLEPGEQYIRGTWLQRTLRTGLPRVDAWLERLAAAKDARTVVLGERSAERPAGWLVEQLGEAPAEGAARAEWIERAGRVMAYREEYGYASPTDAIGAAPSRTNPEARVAWYAAYDALGRAESDRDIAAVTLGELWVMRARYEREARWAPPHVSDDLRITSLRAREHAAEAVRLRAVAATAIDEQEREAMEARAAGEAALAAELEERRSRLAEIDDARQAWHAATEDARVMAMRADSELRRRPEVDAAALPPLHREATADTPPMRDVEEVAGGHENQLTLFDVADSGREREEAAETASVEAEAPMQGQTALSLYGEAAEIETGSVLGRAILRARSALAVIVGRGVERVAERERLRRSELERVAA</sequence>
<feature type="non-terminal residue" evidence="3">
    <location>
        <position position="1497"/>
    </location>
</feature>
<evidence type="ECO:0000256" key="1">
    <source>
        <dbReference type="SAM" id="MobiDB-lite"/>
    </source>
</evidence>
<gene>
    <name evidence="3" type="ORF">SAMN05421505_1741</name>
</gene>
<dbReference type="Gene3D" id="2.30.30.940">
    <property type="match status" value="1"/>
</dbReference>
<proteinExistence type="predicted"/>
<feature type="region of interest" description="Disordered" evidence="1">
    <location>
        <begin position="556"/>
        <end position="588"/>
    </location>
</feature>
<feature type="domain" description="TrwC relaxase" evidence="2">
    <location>
        <begin position="12"/>
        <end position="366"/>
    </location>
</feature>
<dbReference type="SUPFAM" id="SSF55464">
    <property type="entry name" value="Origin of replication-binding domain, RBD-like"/>
    <property type="match status" value="1"/>
</dbReference>
<dbReference type="EMBL" id="FNCN01000074">
    <property type="protein sequence ID" value="SDI57541.1"/>
    <property type="molecule type" value="Genomic_DNA"/>
</dbReference>
<dbReference type="SUPFAM" id="SSF52540">
    <property type="entry name" value="P-loop containing nucleoside triphosphate hydrolases"/>
    <property type="match status" value="2"/>
</dbReference>
<protein>
    <submittedName>
        <fullName evidence="3">Conjugative relaxase domain-containing protein, TrwC/TraI family</fullName>
    </submittedName>
</protein>
<accession>A0A1G8LP99</accession>
<evidence type="ECO:0000259" key="2">
    <source>
        <dbReference type="Pfam" id="PF08751"/>
    </source>
</evidence>
<evidence type="ECO:0000313" key="4">
    <source>
        <dbReference type="Proteomes" id="UP000198923"/>
    </source>
</evidence>
<evidence type="ECO:0000313" key="3">
    <source>
        <dbReference type="EMBL" id="SDI57541.1"/>
    </source>
</evidence>
<organism evidence="3 4">
    <name type="scientific">Sinosporangium album</name>
    <dbReference type="NCBI Taxonomy" id="504805"/>
    <lineage>
        <taxon>Bacteria</taxon>
        <taxon>Bacillati</taxon>
        <taxon>Actinomycetota</taxon>
        <taxon>Actinomycetes</taxon>
        <taxon>Streptosporangiales</taxon>
        <taxon>Streptosporangiaceae</taxon>
        <taxon>Sinosporangium</taxon>
    </lineage>
</organism>
<name>A0A1G8LP99_9ACTN</name>
<dbReference type="Pfam" id="PF13604">
    <property type="entry name" value="AAA_30"/>
    <property type="match status" value="1"/>
</dbReference>
<dbReference type="Proteomes" id="UP000198923">
    <property type="component" value="Unassembled WGS sequence"/>
</dbReference>
<dbReference type="RefSeq" id="WP_093176375.1">
    <property type="nucleotide sequence ID" value="NZ_FNCN01000074.1"/>
</dbReference>
<dbReference type="Gene3D" id="3.40.50.300">
    <property type="entry name" value="P-loop containing nucleotide triphosphate hydrolases"/>
    <property type="match status" value="2"/>
</dbReference>
<feature type="compositionally biased region" description="Polar residues" evidence="1">
    <location>
        <begin position="556"/>
        <end position="567"/>
    </location>
</feature>
<dbReference type="InterPro" id="IPR014862">
    <property type="entry name" value="TrwC"/>
</dbReference>
<dbReference type="NCBIfam" id="NF041492">
    <property type="entry name" value="MobF"/>
    <property type="match status" value="1"/>
</dbReference>
<dbReference type="STRING" id="504805.SAMN05421505_1741"/>
<dbReference type="InterPro" id="IPR027417">
    <property type="entry name" value="P-loop_NTPase"/>
</dbReference>
<keyword evidence="4" id="KW-1185">Reference proteome</keyword>
<dbReference type="Pfam" id="PF08751">
    <property type="entry name" value="TrwC"/>
    <property type="match status" value="1"/>
</dbReference>
<reference evidence="3 4" key="1">
    <citation type="submission" date="2016-10" db="EMBL/GenBank/DDBJ databases">
        <authorList>
            <person name="de Groot N.N."/>
        </authorList>
    </citation>
    <scope>NUCLEOTIDE SEQUENCE [LARGE SCALE GENOMIC DNA]</scope>
    <source>
        <strain evidence="3 4">CPCC 201354</strain>
    </source>
</reference>